<gene>
    <name evidence="1" type="ORF">CRYO30217_01236</name>
</gene>
<reference evidence="1" key="1">
    <citation type="submission" date="2021-04" db="EMBL/GenBank/DDBJ databases">
        <authorList>
            <person name="Rodrigo-Torres L."/>
            <person name="Arahal R. D."/>
            <person name="Lucena T."/>
        </authorList>
    </citation>
    <scope>NUCLEOTIDE SEQUENCE</scope>
    <source>
        <strain evidence="1">AS29M-1</strain>
    </source>
</reference>
<organism evidence="1 2">
    <name type="scientific">Parvicella tangerina</name>
    <dbReference type="NCBI Taxonomy" id="2829795"/>
    <lineage>
        <taxon>Bacteria</taxon>
        <taxon>Pseudomonadati</taxon>
        <taxon>Bacteroidota</taxon>
        <taxon>Flavobacteriia</taxon>
        <taxon>Flavobacteriales</taxon>
        <taxon>Parvicellaceae</taxon>
        <taxon>Parvicella</taxon>
    </lineage>
</organism>
<sequence length="182" mass="21501">MKSLLVLFCVFAGISNNIYLQKNYCNYEGSDFISIKPNFEYLISVFREYVLDTNSSLIEKQIDNYQLIQKTTSKNQKELTIIYLHESFGADTLRKVTRTGCKYIIEANGITVETKVDKNGCLKKLRLYSEHIKESRHKPDIRIRKKGHDLYFITNQYVYPKNRFSPYPIFNDVENLLYLFSY</sequence>
<proteinExistence type="predicted"/>
<evidence type="ECO:0000313" key="2">
    <source>
        <dbReference type="Proteomes" id="UP000683507"/>
    </source>
</evidence>
<dbReference type="EMBL" id="OU015584">
    <property type="protein sequence ID" value="CAG5080258.1"/>
    <property type="molecule type" value="Genomic_DNA"/>
</dbReference>
<accession>A0A916JLG5</accession>
<dbReference type="KEGG" id="ptan:CRYO30217_01236"/>
<name>A0A916JLG5_9FLAO</name>
<protein>
    <submittedName>
        <fullName evidence="1">Uncharacterized protein</fullName>
    </submittedName>
</protein>
<keyword evidence="2" id="KW-1185">Reference proteome</keyword>
<dbReference type="RefSeq" id="WP_258541447.1">
    <property type="nucleotide sequence ID" value="NZ_OU015584.1"/>
</dbReference>
<dbReference type="Proteomes" id="UP000683507">
    <property type="component" value="Chromosome"/>
</dbReference>
<evidence type="ECO:0000313" key="1">
    <source>
        <dbReference type="EMBL" id="CAG5080258.1"/>
    </source>
</evidence>
<dbReference type="AlphaFoldDB" id="A0A916JLG5"/>